<dbReference type="Proteomes" id="UP000199202">
    <property type="component" value="Unassembled WGS sequence"/>
</dbReference>
<feature type="transmembrane region" description="Helical" evidence="2">
    <location>
        <begin position="59"/>
        <end position="75"/>
    </location>
</feature>
<dbReference type="RefSeq" id="WP_090944451.1">
    <property type="nucleotide sequence ID" value="NZ_FNDJ01000025.1"/>
</dbReference>
<dbReference type="OrthoDB" id="3460055at2"/>
<name>A0A1G9JHD3_9ACTN</name>
<evidence type="ECO:0000313" key="4">
    <source>
        <dbReference type="Proteomes" id="UP000199202"/>
    </source>
</evidence>
<feature type="transmembrane region" description="Helical" evidence="2">
    <location>
        <begin position="35"/>
        <end position="53"/>
    </location>
</feature>
<proteinExistence type="predicted"/>
<evidence type="ECO:0000256" key="2">
    <source>
        <dbReference type="SAM" id="Phobius"/>
    </source>
</evidence>
<protein>
    <submittedName>
        <fullName evidence="3">Uncharacterized protein</fullName>
    </submittedName>
</protein>
<keyword evidence="4" id="KW-1185">Reference proteome</keyword>
<gene>
    <name evidence="3" type="ORF">SAMN05421869_12533</name>
</gene>
<keyword evidence="2" id="KW-0472">Membrane</keyword>
<keyword evidence="2" id="KW-1133">Transmembrane helix</keyword>
<evidence type="ECO:0000313" key="3">
    <source>
        <dbReference type="EMBL" id="SDL36596.1"/>
    </source>
</evidence>
<feature type="region of interest" description="Disordered" evidence="1">
    <location>
        <begin position="91"/>
        <end position="111"/>
    </location>
</feature>
<dbReference type="AlphaFoldDB" id="A0A1G9JHD3"/>
<sequence>MDAAFFGVLMAIQGAGSVLGGLTAAPVLRRLGPAVMVATALALLGAAGLAMAADLVSVPLLPVAVPALFAAGVAIRSRNRAFLRRPAGARRLSVPAHSVGSPPDANDDGRQRAGRMSFTALHPTH</sequence>
<evidence type="ECO:0000256" key="1">
    <source>
        <dbReference type="SAM" id="MobiDB-lite"/>
    </source>
</evidence>
<organism evidence="3 4">
    <name type="scientific">Nonomuraea jiangxiensis</name>
    <dbReference type="NCBI Taxonomy" id="633440"/>
    <lineage>
        <taxon>Bacteria</taxon>
        <taxon>Bacillati</taxon>
        <taxon>Actinomycetota</taxon>
        <taxon>Actinomycetes</taxon>
        <taxon>Streptosporangiales</taxon>
        <taxon>Streptosporangiaceae</taxon>
        <taxon>Nonomuraea</taxon>
    </lineage>
</organism>
<dbReference type="EMBL" id="FNDJ01000025">
    <property type="protein sequence ID" value="SDL36596.1"/>
    <property type="molecule type" value="Genomic_DNA"/>
</dbReference>
<accession>A0A1G9JHD3</accession>
<keyword evidence="2" id="KW-0812">Transmembrane</keyword>
<feature type="transmembrane region" description="Helical" evidence="2">
    <location>
        <begin position="6"/>
        <end position="28"/>
    </location>
</feature>
<reference evidence="3 4" key="1">
    <citation type="submission" date="2016-10" db="EMBL/GenBank/DDBJ databases">
        <authorList>
            <person name="de Groot N.N."/>
        </authorList>
    </citation>
    <scope>NUCLEOTIDE SEQUENCE [LARGE SCALE GENOMIC DNA]</scope>
    <source>
        <strain evidence="3 4">CGMCC 4.6533</strain>
    </source>
</reference>